<dbReference type="GO" id="GO:0009277">
    <property type="term" value="C:fungal-type cell wall"/>
    <property type="evidence" value="ECO:0007669"/>
    <property type="project" value="TreeGrafter"/>
</dbReference>
<reference evidence="4 5" key="1">
    <citation type="submission" date="2015-11" db="EMBL/GenBank/DDBJ databases">
        <title>Aspergillus lentulus strain IFM 54703T.</title>
        <authorList>
            <person name="Kusuya Y."/>
            <person name="Sakai K."/>
            <person name="Kamei K."/>
            <person name="Takahashi H."/>
            <person name="Yaguchi T."/>
        </authorList>
    </citation>
    <scope>NUCLEOTIDE SEQUENCE [LARGE SCALE GENOMIC DNA]</scope>
    <source>
        <strain evidence="4 5">IFM 54703</strain>
    </source>
</reference>
<dbReference type="Gene3D" id="3.40.50.1240">
    <property type="entry name" value="Phosphoglycerate mutase-like"/>
    <property type="match status" value="3"/>
</dbReference>
<sequence length="583" mass="65049">MLSIRSILGSSTRALRQLLPSQPFSHQFLSRSLSQLSRASVGNSLRSLRSAKQQDNNVGVVGSTVRQLEQVRGMKTRSSVKRLCDGCKARDFVPPVAQECGMNPCPLQPLDMKRVWTTSNTMVRHYAQLLVLIPATTATLLFSQQTLDGNNILKHNGAMGPYVDRSNYGINRDPPAGCSVDQVIIIKRHGERYPLASEGPKIEKALQKVKNAVFDEPHADGDLNFVKNWTYFVPSSCYYDKETTIGPYNGIQDAYKHGMDARNRYGHLWDEETIVPLFASDAGRIVDTARMFGEGFFGDDEYKTKAAINIISESARQGANALSRTCHARDQHAQRICDAWPQSLPQLEGAAQRLNAQYPGLDLTSTDIFWLMTMSSYEPSVRGHSDWTGVFTMDEWVSFAYIWDLHFYYCAGPGNNKMRPVGSVYVNASLALLEQGPSSGTLFFNFAHDTDITPIIDSLGILNPPEDLPTDRVAFGHSWSSSELVPMGGHLTMERLSCNATAISPAGIYVRLVLNEAVVPFRACQSGPGYSCLLEEYASILRQDLPDYVSECEIPESDPQHLDFWWDYSTTTKDDYRDETKCD</sequence>
<evidence type="ECO:0000256" key="2">
    <source>
        <dbReference type="ARBA" id="ARBA00012632"/>
    </source>
</evidence>
<protein>
    <recommendedName>
        <fullName evidence="2">3-phytase</fullName>
        <ecNumber evidence="2">3.1.3.8</ecNumber>
    </recommendedName>
</protein>
<dbReference type="PROSITE" id="PS00778">
    <property type="entry name" value="HIS_ACID_PHOSPHAT_2"/>
    <property type="match status" value="1"/>
</dbReference>
<keyword evidence="3" id="KW-0378">Hydrolase</keyword>
<evidence type="ECO:0000313" key="4">
    <source>
        <dbReference type="EMBL" id="GAQ07976.1"/>
    </source>
</evidence>
<evidence type="ECO:0000256" key="3">
    <source>
        <dbReference type="ARBA" id="ARBA00022801"/>
    </source>
</evidence>
<organism evidence="4 5">
    <name type="scientific">Aspergillus lentulus</name>
    <dbReference type="NCBI Taxonomy" id="293939"/>
    <lineage>
        <taxon>Eukaryota</taxon>
        <taxon>Fungi</taxon>
        <taxon>Dikarya</taxon>
        <taxon>Ascomycota</taxon>
        <taxon>Pezizomycotina</taxon>
        <taxon>Eurotiomycetes</taxon>
        <taxon>Eurotiomycetidae</taxon>
        <taxon>Eurotiales</taxon>
        <taxon>Aspergillaceae</taxon>
        <taxon>Aspergillus</taxon>
        <taxon>Aspergillus subgen. Fumigati</taxon>
    </lineage>
</organism>
<dbReference type="EC" id="3.1.3.8" evidence="2"/>
<dbReference type="PANTHER" id="PTHR20963">
    <property type="entry name" value="MULTIPLE INOSITOL POLYPHOSPHATE PHOSPHATASE-RELATED"/>
    <property type="match status" value="1"/>
</dbReference>
<dbReference type="EMBL" id="BCLY01000009">
    <property type="protein sequence ID" value="GAQ07976.1"/>
    <property type="molecule type" value="Genomic_DNA"/>
</dbReference>
<dbReference type="InterPro" id="IPR000560">
    <property type="entry name" value="His_Pase_clade-2"/>
</dbReference>
<dbReference type="InterPro" id="IPR033379">
    <property type="entry name" value="Acid_Pase_AS"/>
</dbReference>
<dbReference type="SUPFAM" id="SSF53254">
    <property type="entry name" value="Phosphoglycerate mutase-like"/>
    <property type="match status" value="1"/>
</dbReference>
<dbReference type="AlphaFoldDB" id="A0AAN4PKV6"/>
<dbReference type="InterPro" id="IPR029033">
    <property type="entry name" value="His_PPase_superfam"/>
</dbReference>
<dbReference type="CDD" id="cd07061">
    <property type="entry name" value="HP_HAP_like"/>
    <property type="match status" value="1"/>
</dbReference>
<gene>
    <name evidence="4" type="ORF">ALT_5297</name>
</gene>
<name>A0AAN4PKV6_ASPLE</name>
<proteinExistence type="inferred from homology"/>
<dbReference type="PROSITE" id="PS00616">
    <property type="entry name" value="HIS_ACID_PHOSPHAT_1"/>
    <property type="match status" value="1"/>
</dbReference>
<evidence type="ECO:0000313" key="5">
    <source>
        <dbReference type="Proteomes" id="UP000051487"/>
    </source>
</evidence>
<comment type="caution">
    <text evidence="4">The sequence shown here is derived from an EMBL/GenBank/DDBJ whole genome shotgun (WGS) entry which is preliminary data.</text>
</comment>
<dbReference type="PANTHER" id="PTHR20963:SF18">
    <property type="entry name" value="ACID PHOSPHATASE PHO11-RELATED"/>
    <property type="match status" value="1"/>
</dbReference>
<dbReference type="GO" id="GO:0003993">
    <property type="term" value="F:acid phosphatase activity"/>
    <property type="evidence" value="ECO:0007669"/>
    <property type="project" value="TreeGrafter"/>
</dbReference>
<dbReference type="GO" id="GO:0016158">
    <property type="term" value="F:inositol hexakisphosphate 3-phosphatase activity"/>
    <property type="evidence" value="ECO:0007669"/>
    <property type="project" value="UniProtKB-EC"/>
</dbReference>
<evidence type="ECO:0000256" key="1">
    <source>
        <dbReference type="ARBA" id="ARBA00005375"/>
    </source>
</evidence>
<accession>A0AAN4PKV6</accession>
<comment type="similarity">
    <text evidence="1">Belongs to the histidine acid phosphatase family.</text>
</comment>
<dbReference type="Proteomes" id="UP000051487">
    <property type="component" value="Unassembled WGS sequence"/>
</dbReference>
<dbReference type="Pfam" id="PF00328">
    <property type="entry name" value="His_Phos_2"/>
    <property type="match status" value="1"/>
</dbReference>